<dbReference type="InterPro" id="IPR032821">
    <property type="entry name" value="PKS_assoc"/>
</dbReference>
<evidence type="ECO:0000256" key="1">
    <source>
        <dbReference type="ARBA" id="ARBA00022450"/>
    </source>
</evidence>
<dbReference type="AlphaFoldDB" id="A0A507R7B0"/>
<dbReference type="GO" id="GO:0004312">
    <property type="term" value="F:fatty acid synthase activity"/>
    <property type="evidence" value="ECO:0007669"/>
    <property type="project" value="TreeGrafter"/>
</dbReference>
<keyword evidence="2" id="KW-0597">Phosphoprotein</keyword>
<dbReference type="InterPro" id="IPR014031">
    <property type="entry name" value="Ketoacyl_synth_C"/>
</dbReference>
<evidence type="ECO:0000256" key="4">
    <source>
        <dbReference type="RuleBase" id="RU003694"/>
    </source>
</evidence>
<sequence>MAQSMYPNEPIVVVGSGCRFPGGANTPSKLWELLQHPRDVQSRIPKERFDVDTFYHPDGKHHGRTNAPYAYVLQDDLGAFDAPFFNIQAGEAESMDPQQRLLLETVYEAVTNAGMRIQDLQGTSTAVYVGMMTHDYETVSTRDLESIPSYSATGVAVSVASNRISYFFLTGMDQVSSLVAVHLAVQQLRTGQSSMAIAVGANLILGPMTFVLESKLSMLSPSGRSRMWDAGADGYARGEAVCSVVLKTLSQALRDGDTIECVIRETGVNQDGRTTGITMPNHSAQEALIKATYAQAGLDITKAEDRCQFFETHGTGTRAGDPQEAEAIATAFFGHEKVARNDGNERAPLFVGSAKTVVGHTEGTAGLAGLMKAPFAVRHGVIPPNLLFDKISPRVAPFYKNLKIATEATPWPALPPGQPRRVSVNSFGFGGTNAHAIIEEYKGPEQTQLRVSNDEDCPPLTGVLSLPLVLSAWRKPSRMVLLRATSVRRSEASHRSWESSPGRGRSGRGC</sequence>
<dbReference type="PROSITE" id="PS52004">
    <property type="entry name" value="KS3_2"/>
    <property type="match status" value="1"/>
</dbReference>
<evidence type="ECO:0000313" key="8">
    <source>
        <dbReference type="Proteomes" id="UP000319663"/>
    </source>
</evidence>
<dbReference type="InterPro" id="IPR016039">
    <property type="entry name" value="Thiolase-like"/>
</dbReference>
<keyword evidence="1" id="KW-0596">Phosphopantetheine</keyword>
<dbReference type="STRING" id="5098.A0A507R7B0"/>
<dbReference type="Gene3D" id="3.40.47.10">
    <property type="match status" value="1"/>
</dbReference>
<dbReference type="Pfam" id="PF16197">
    <property type="entry name" value="KAsynt_C_assoc"/>
    <property type="match status" value="1"/>
</dbReference>
<dbReference type="InterPro" id="IPR020841">
    <property type="entry name" value="PKS_Beta-ketoAc_synthase_dom"/>
</dbReference>
<feature type="domain" description="Ketosynthase family 3 (KS3)" evidence="6">
    <location>
        <begin position="8"/>
        <end position="440"/>
    </location>
</feature>
<dbReference type="Proteomes" id="UP000319663">
    <property type="component" value="Unassembled WGS sequence"/>
</dbReference>
<dbReference type="SUPFAM" id="SSF53901">
    <property type="entry name" value="Thiolase-like"/>
    <property type="match status" value="1"/>
</dbReference>
<organism evidence="7 8">
    <name type="scientific">Monascus purpureus</name>
    <name type="common">Red mold</name>
    <name type="synonym">Monascus anka</name>
    <dbReference type="NCBI Taxonomy" id="5098"/>
    <lineage>
        <taxon>Eukaryota</taxon>
        <taxon>Fungi</taxon>
        <taxon>Dikarya</taxon>
        <taxon>Ascomycota</taxon>
        <taxon>Pezizomycotina</taxon>
        <taxon>Eurotiomycetes</taxon>
        <taxon>Eurotiomycetidae</taxon>
        <taxon>Eurotiales</taxon>
        <taxon>Aspergillaceae</taxon>
        <taxon>Monascus</taxon>
    </lineage>
</organism>
<evidence type="ECO:0000256" key="3">
    <source>
        <dbReference type="ARBA" id="ARBA00022679"/>
    </source>
</evidence>
<name>A0A507R7B0_MONPU</name>
<dbReference type="Pfam" id="PF02801">
    <property type="entry name" value="Ketoacyl-synt_C"/>
    <property type="match status" value="1"/>
</dbReference>
<dbReference type="Pfam" id="PF00109">
    <property type="entry name" value="ketoacyl-synt"/>
    <property type="match status" value="1"/>
</dbReference>
<gene>
    <name evidence="7" type="ORF">MPDQ_005544</name>
</gene>
<keyword evidence="8" id="KW-1185">Reference proteome</keyword>
<evidence type="ECO:0000259" key="6">
    <source>
        <dbReference type="PROSITE" id="PS52004"/>
    </source>
</evidence>
<dbReference type="SMART" id="SM00825">
    <property type="entry name" value="PKS_KS"/>
    <property type="match status" value="1"/>
</dbReference>
<keyword evidence="3 4" id="KW-0808">Transferase</keyword>
<dbReference type="GO" id="GO:0006633">
    <property type="term" value="P:fatty acid biosynthetic process"/>
    <property type="evidence" value="ECO:0007669"/>
    <property type="project" value="TreeGrafter"/>
</dbReference>
<comment type="caution">
    <text evidence="7">The sequence shown here is derived from an EMBL/GenBank/DDBJ whole genome shotgun (WGS) entry which is preliminary data.</text>
</comment>
<proteinExistence type="inferred from homology"/>
<dbReference type="PANTHER" id="PTHR43775:SF20">
    <property type="entry name" value="HYBRID PKS-NRPS SYNTHETASE APDA"/>
    <property type="match status" value="1"/>
</dbReference>
<dbReference type="PANTHER" id="PTHR43775">
    <property type="entry name" value="FATTY ACID SYNTHASE"/>
    <property type="match status" value="1"/>
</dbReference>
<protein>
    <recommendedName>
        <fullName evidence="6">Ketosynthase family 3 (KS3) domain-containing protein</fullName>
    </recommendedName>
</protein>
<dbReference type="GO" id="GO:0044550">
    <property type="term" value="P:secondary metabolite biosynthetic process"/>
    <property type="evidence" value="ECO:0007669"/>
    <property type="project" value="TreeGrafter"/>
</dbReference>
<dbReference type="InterPro" id="IPR050091">
    <property type="entry name" value="PKS_NRPS_Biosynth_Enz"/>
</dbReference>
<evidence type="ECO:0000256" key="2">
    <source>
        <dbReference type="ARBA" id="ARBA00022553"/>
    </source>
</evidence>
<dbReference type="InterPro" id="IPR014030">
    <property type="entry name" value="Ketoacyl_synth_N"/>
</dbReference>
<evidence type="ECO:0000256" key="5">
    <source>
        <dbReference type="SAM" id="MobiDB-lite"/>
    </source>
</evidence>
<evidence type="ECO:0000313" key="7">
    <source>
        <dbReference type="EMBL" id="TQB77060.1"/>
    </source>
</evidence>
<dbReference type="EMBL" id="VIFY01000004">
    <property type="protein sequence ID" value="TQB77060.1"/>
    <property type="molecule type" value="Genomic_DNA"/>
</dbReference>
<comment type="similarity">
    <text evidence="4">Belongs to the thiolase-like superfamily. Beta-ketoacyl-ACP synthases family.</text>
</comment>
<accession>A0A507R7B0</accession>
<feature type="region of interest" description="Disordered" evidence="5">
    <location>
        <begin position="491"/>
        <end position="510"/>
    </location>
</feature>
<dbReference type="CDD" id="cd00833">
    <property type="entry name" value="PKS"/>
    <property type="match status" value="1"/>
</dbReference>
<reference evidence="7 8" key="1">
    <citation type="submission" date="2019-06" db="EMBL/GenBank/DDBJ databases">
        <title>Wine fermentation using esterase from Monascus purpureus.</title>
        <authorList>
            <person name="Geng C."/>
            <person name="Zhang Y."/>
        </authorList>
    </citation>
    <scope>NUCLEOTIDE SEQUENCE [LARGE SCALE GENOMIC DNA]</scope>
    <source>
        <strain evidence="7">HQ1</strain>
    </source>
</reference>